<dbReference type="EMBL" id="CM004478">
    <property type="protein sequence ID" value="OCT72817.1"/>
    <property type="molecule type" value="Genomic_DNA"/>
</dbReference>
<evidence type="ECO:0000313" key="3">
    <source>
        <dbReference type="Proteomes" id="UP000694892"/>
    </source>
</evidence>
<feature type="chain" id="PRO_5036984960" evidence="1">
    <location>
        <begin position="28"/>
        <end position="67"/>
    </location>
</feature>
<protein>
    <submittedName>
        <fullName evidence="2">Uncharacterized protein</fullName>
    </submittedName>
</protein>
<organism evidence="2 3">
    <name type="scientific">Xenopus laevis</name>
    <name type="common">African clawed frog</name>
    <dbReference type="NCBI Taxonomy" id="8355"/>
    <lineage>
        <taxon>Eukaryota</taxon>
        <taxon>Metazoa</taxon>
        <taxon>Chordata</taxon>
        <taxon>Craniata</taxon>
        <taxon>Vertebrata</taxon>
        <taxon>Euteleostomi</taxon>
        <taxon>Amphibia</taxon>
        <taxon>Batrachia</taxon>
        <taxon>Anura</taxon>
        <taxon>Pipoidea</taxon>
        <taxon>Pipidae</taxon>
        <taxon>Xenopodinae</taxon>
        <taxon>Xenopus</taxon>
        <taxon>Xenopus</taxon>
    </lineage>
</organism>
<gene>
    <name evidence="2" type="ORF">XELAEV_18035799mg</name>
</gene>
<accession>A0A974CGE9</accession>
<evidence type="ECO:0000313" key="2">
    <source>
        <dbReference type="EMBL" id="OCT72817.1"/>
    </source>
</evidence>
<dbReference type="Proteomes" id="UP000694892">
    <property type="component" value="Chromosome 7L"/>
</dbReference>
<evidence type="ECO:0000256" key="1">
    <source>
        <dbReference type="SAM" id="SignalP"/>
    </source>
</evidence>
<feature type="signal peptide" evidence="1">
    <location>
        <begin position="1"/>
        <end position="27"/>
    </location>
</feature>
<name>A0A974CGE9_XENLA</name>
<sequence length="67" mass="7257">MGLKKNKNVMHFNIFGGLCLIVHQCKGDLVTGNAGKVCVQSQYSLSTAAWNTNILEGFHICICSNVS</sequence>
<keyword evidence="1" id="KW-0732">Signal</keyword>
<dbReference type="AlphaFoldDB" id="A0A974CGE9"/>
<reference evidence="3" key="1">
    <citation type="journal article" date="2016" name="Nature">
        <title>Genome evolution in the allotetraploid frog Xenopus laevis.</title>
        <authorList>
            <person name="Session A.M."/>
            <person name="Uno Y."/>
            <person name="Kwon T."/>
            <person name="Chapman J.A."/>
            <person name="Toyoda A."/>
            <person name="Takahashi S."/>
            <person name="Fukui A."/>
            <person name="Hikosaka A."/>
            <person name="Suzuki A."/>
            <person name="Kondo M."/>
            <person name="van Heeringen S.J."/>
            <person name="Quigley I."/>
            <person name="Heinz S."/>
            <person name="Ogino H."/>
            <person name="Ochi H."/>
            <person name="Hellsten U."/>
            <person name="Lyons J.B."/>
            <person name="Simakov O."/>
            <person name="Putnam N."/>
            <person name="Stites J."/>
            <person name="Kuroki Y."/>
            <person name="Tanaka T."/>
            <person name="Michiue T."/>
            <person name="Watanabe M."/>
            <person name="Bogdanovic O."/>
            <person name="Lister R."/>
            <person name="Georgiou G."/>
            <person name="Paranjpe S.S."/>
            <person name="van Kruijsbergen I."/>
            <person name="Shu S."/>
            <person name="Carlson J."/>
            <person name="Kinoshita T."/>
            <person name="Ohta Y."/>
            <person name="Mawaribuchi S."/>
            <person name="Jenkins J."/>
            <person name="Grimwood J."/>
            <person name="Schmutz J."/>
            <person name="Mitros T."/>
            <person name="Mozaffari S.V."/>
            <person name="Suzuki Y."/>
            <person name="Haramoto Y."/>
            <person name="Yamamoto T.S."/>
            <person name="Takagi C."/>
            <person name="Heald R."/>
            <person name="Miller K."/>
            <person name="Haudenschild C."/>
            <person name="Kitzman J."/>
            <person name="Nakayama T."/>
            <person name="Izutsu Y."/>
            <person name="Robert J."/>
            <person name="Fortriede J."/>
            <person name="Burns K."/>
            <person name="Lotay V."/>
            <person name="Karimi K."/>
            <person name="Yasuoka Y."/>
            <person name="Dichmann D.S."/>
            <person name="Flajnik M.F."/>
            <person name="Houston D.W."/>
            <person name="Shendure J."/>
            <person name="DuPasquier L."/>
            <person name="Vize P.D."/>
            <person name="Zorn A.M."/>
            <person name="Ito M."/>
            <person name="Marcotte E.M."/>
            <person name="Wallingford J.B."/>
            <person name="Ito Y."/>
            <person name="Asashima M."/>
            <person name="Ueno N."/>
            <person name="Matsuda Y."/>
            <person name="Veenstra G.J."/>
            <person name="Fujiyama A."/>
            <person name="Harland R.M."/>
            <person name="Taira M."/>
            <person name="Rokhsar D.S."/>
        </authorList>
    </citation>
    <scope>NUCLEOTIDE SEQUENCE [LARGE SCALE GENOMIC DNA]</scope>
    <source>
        <strain evidence="3">J</strain>
    </source>
</reference>
<proteinExistence type="predicted"/>